<feature type="transmembrane region" description="Helical" evidence="6">
    <location>
        <begin position="249"/>
        <end position="269"/>
    </location>
</feature>
<dbReference type="SUPFAM" id="SSF103481">
    <property type="entry name" value="Multidrug resistance efflux transporter EmrE"/>
    <property type="match status" value="2"/>
</dbReference>
<name>A0A074S012_9AGAM</name>
<feature type="transmembrane region" description="Helical" evidence="6">
    <location>
        <begin position="332"/>
        <end position="350"/>
    </location>
</feature>
<proteinExistence type="predicted"/>
<dbReference type="PANTHER" id="PTHR22911">
    <property type="entry name" value="ACYL-MALONYL CONDENSING ENZYME-RELATED"/>
    <property type="match status" value="1"/>
</dbReference>
<feature type="transmembrane region" description="Helical" evidence="6">
    <location>
        <begin position="214"/>
        <end position="237"/>
    </location>
</feature>
<feature type="compositionally biased region" description="Basic and acidic residues" evidence="5">
    <location>
        <begin position="376"/>
        <end position="391"/>
    </location>
</feature>
<dbReference type="OrthoDB" id="306876at2759"/>
<keyword evidence="3 6" id="KW-1133">Transmembrane helix</keyword>
<feature type="transmembrane region" description="Helical" evidence="6">
    <location>
        <begin position="85"/>
        <end position="104"/>
    </location>
</feature>
<comment type="caution">
    <text evidence="8">The sequence shown here is derived from an EMBL/GenBank/DDBJ whole genome shotgun (WGS) entry which is preliminary data.</text>
</comment>
<keyword evidence="2 6" id="KW-0812">Transmembrane</keyword>
<evidence type="ECO:0000259" key="7">
    <source>
        <dbReference type="Pfam" id="PF00892"/>
    </source>
</evidence>
<dbReference type="InterPro" id="IPR037185">
    <property type="entry name" value="EmrE-like"/>
</dbReference>
<dbReference type="AlphaFoldDB" id="A0A074S012"/>
<protein>
    <submittedName>
        <fullName evidence="8">Drug/metabolite transporter</fullName>
    </submittedName>
</protein>
<feature type="transmembrane region" description="Helical" evidence="6">
    <location>
        <begin position="50"/>
        <end position="73"/>
    </location>
</feature>
<keyword evidence="4 6" id="KW-0472">Membrane</keyword>
<sequence>MANRPSQSIELSPSERHILIPPPMPAEDNTTSGPNRFNAVKEFVLSNKGLFIIAASQFFFSLMNLSVKFLTAIGEPVPTLEIVCVRMLITYVCCQAYMFAAGVPDPILGPKGVRKWLVIRGVVGFFGLFGLYYSLHYMSLSDATVLTFLAPTVTAVLGFLFLHEAVSWKQMLAGLTSLVGVVLIARPTSLFGGNGKTDTGSGAGGPTVTEAERMVAVAVAMLGVLGASCAYVSLRVIGKRAHPMHTMSYFSLWCVLVSVVGGLATHSHWVLPRQWTWIGMLIIVGLFGFLAQLLLTLGLQRETASRGTMVLYIQIVFSLVFERVAFGVSPSGLSVLGTCVIIASAIYVALNKPSKETNTPANTESTATWDMAPAAEEGRGLLDGDEHKEELEPGATKDGISELAIDKKLEEPVVRHDTPRHERTGSGSSSP</sequence>
<evidence type="ECO:0000313" key="9">
    <source>
        <dbReference type="Proteomes" id="UP000027456"/>
    </source>
</evidence>
<feature type="domain" description="EamA" evidence="7">
    <location>
        <begin position="216"/>
        <end position="348"/>
    </location>
</feature>
<dbReference type="InterPro" id="IPR000620">
    <property type="entry name" value="EamA_dom"/>
</dbReference>
<accession>A0A074S012</accession>
<feature type="transmembrane region" description="Helical" evidence="6">
    <location>
        <begin position="309"/>
        <end position="326"/>
    </location>
</feature>
<evidence type="ECO:0000256" key="2">
    <source>
        <dbReference type="ARBA" id="ARBA00022692"/>
    </source>
</evidence>
<feature type="transmembrane region" description="Helical" evidence="6">
    <location>
        <begin position="143"/>
        <end position="162"/>
    </location>
</feature>
<evidence type="ECO:0000313" key="8">
    <source>
        <dbReference type="EMBL" id="KEP50223.1"/>
    </source>
</evidence>
<evidence type="ECO:0000256" key="3">
    <source>
        <dbReference type="ARBA" id="ARBA00022989"/>
    </source>
</evidence>
<reference evidence="8 9" key="1">
    <citation type="submission" date="2013-12" db="EMBL/GenBank/DDBJ databases">
        <authorList>
            <person name="Cubeta M."/>
            <person name="Pakala S."/>
            <person name="Fedorova N."/>
            <person name="Thomas E."/>
            <person name="Dean R."/>
            <person name="Jabaji S."/>
            <person name="Neate S."/>
            <person name="Toda T."/>
            <person name="Tavantzis S."/>
            <person name="Vilgalys R."/>
            <person name="Bharathan N."/>
            <person name="Pakala S."/>
            <person name="Losada L.S."/>
            <person name="Zafar N."/>
            <person name="Nierman W."/>
        </authorList>
    </citation>
    <scope>NUCLEOTIDE SEQUENCE [LARGE SCALE GENOMIC DNA]</scope>
    <source>
        <strain evidence="8 9">123E</strain>
    </source>
</reference>
<feature type="region of interest" description="Disordered" evidence="5">
    <location>
        <begin position="355"/>
        <end position="431"/>
    </location>
</feature>
<feature type="domain" description="EamA" evidence="7">
    <location>
        <begin position="48"/>
        <end position="185"/>
    </location>
</feature>
<evidence type="ECO:0000256" key="6">
    <source>
        <dbReference type="SAM" id="Phobius"/>
    </source>
</evidence>
<organism evidence="8 9">
    <name type="scientific">Rhizoctonia solani 123E</name>
    <dbReference type="NCBI Taxonomy" id="1423351"/>
    <lineage>
        <taxon>Eukaryota</taxon>
        <taxon>Fungi</taxon>
        <taxon>Dikarya</taxon>
        <taxon>Basidiomycota</taxon>
        <taxon>Agaricomycotina</taxon>
        <taxon>Agaricomycetes</taxon>
        <taxon>Cantharellales</taxon>
        <taxon>Ceratobasidiaceae</taxon>
        <taxon>Rhizoctonia</taxon>
    </lineage>
</organism>
<feature type="compositionally biased region" description="Basic and acidic residues" evidence="5">
    <location>
        <begin position="404"/>
        <end position="424"/>
    </location>
</feature>
<evidence type="ECO:0000256" key="1">
    <source>
        <dbReference type="ARBA" id="ARBA00004141"/>
    </source>
</evidence>
<dbReference type="GO" id="GO:0016020">
    <property type="term" value="C:membrane"/>
    <property type="evidence" value="ECO:0007669"/>
    <property type="project" value="UniProtKB-SubCell"/>
</dbReference>
<feature type="transmembrane region" description="Helical" evidence="6">
    <location>
        <begin position="275"/>
        <end position="297"/>
    </location>
</feature>
<keyword evidence="9" id="KW-1185">Reference proteome</keyword>
<dbReference type="Proteomes" id="UP000027456">
    <property type="component" value="Unassembled WGS sequence"/>
</dbReference>
<feature type="transmembrane region" description="Helical" evidence="6">
    <location>
        <begin position="174"/>
        <end position="194"/>
    </location>
</feature>
<dbReference type="HOGENOM" id="CLU_032828_4_1_1"/>
<dbReference type="Pfam" id="PF00892">
    <property type="entry name" value="EamA"/>
    <property type="match status" value="2"/>
</dbReference>
<comment type="subcellular location">
    <subcellularLocation>
        <location evidence="1">Membrane</location>
        <topology evidence="1">Multi-pass membrane protein</topology>
    </subcellularLocation>
</comment>
<dbReference type="PANTHER" id="PTHR22911:SF6">
    <property type="entry name" value="SOLUTE CARRIER FAMILY 35 MEMBER G1"/>
    <property type="match status" value="1"/>
</dbReference>
<dbReference type="EMBL" id="AZST01000274">
    <property type="protein sequence ID" value="KEP50223.1"/>
    <property type="molecule type" value="Genomic_DNA"/>
</dbReference>
<evidence type="ECO:0000256" key="5">
    <source>
        <dbReference type="SAM" id="MobiDB-lite"/>
    </source>
</evidence>
<feature type="compositionally biased region" description="Polar residues" evidence="5">
    <location>
        <begin position="356"/>
        <end position="368"/>
    </location>
</feature>
<evidence type="ECO:0000256" key="4">
    <source>
        <dbReference type="ARBA" id="ARBA00023136"/>
    </source>
</evidence>
<gene>
    <name evidence="8" type="ORF">V565_084210</name>
</gene>
<feature type="transmembrane region" description="Helical" evidence="6">
    <location>
        <begin position="116"/>
        <end position="137"/>
    </location>
</feature>